<feature type="binding site" evidence="11">
    <location>
        <position position="412"/>
    </location>
    <ligand>
        <name>L-glutamine</name>
        <dbReference type="ChEBI" id="CHEBI:58359"/>
    </ligand>
</feature>
<dbReference type="GO" id="GO:0004359">
    <property type="term" value="F:glutaminase activity"/>
    <property type="evidence" value="ECO:0007669"/>
    <property type="project" value="RHEA"/>
</dbReference>
<feature type="binding site" evidence="11">
    <location>
        <begin position="193"/>
        <end position="198"/>
    </location>
    <ligand>
        <name>UTP</name>
        <dbReference type="ChEBI" id="CHEBI:46398"/>
    </ligand>
</feature>
<feature type="binding site" evidence="11">
    <location>
        <position position="467"/>
    </location>
    <ligand>
        <name>L-glutamine</name>
        <dbReference type="ChEBI" id="CHEBI:58359"/>
    </ligand>
</feature>
<dbReference type="Pfam" id="PF00117">
    <property type="entry name" value="GATase"/>
    <property type="match status" value="1"/>
</dbReference>
<reference evidence="14 15" key="1">
    <citation type="journal article" date="2015" name="Clin. Infect. Dis.">
        <title>Genomic Investigations unmask Mycoplasma amphoriforme, a new respiratory pathogen.</title>
        <authorList>
            <person name="Gillespie S.H."/>
            <person name="Ling C.L."/>
            <person name="Oravcova K."/>
            <person name="Pinheiro M."/>
            <person name="Wells L."/>
            <person name="Bryant J.M."/>
            <person name="McHugh T.D."/>
            <person name="Bebear C."/>
            <person name="Webster D."/>
            <person name="Harris S.R."/>
            <person name="Seth-Smith H.M."/>
            <person name="Thomson N.R."/>
        </authorList>
    </citation>
    <scope>NUCLEOTIDE SEQUENCE [LARGE SCALE GENOMIC DNA]</scope>
    <source>
        <strain evidence="14 15">A39</strain>
    </source>
</reference>
<dbReference type="FunFam" id="3.40.50.300:FF:000009">
    <property type="entry name" value="CTP synthase"/>
    <property type="match status" value="1"/>
</dbReference>
<evidence type="ECO:0000259" key="13">
    <source>
        <dbReference type="Pfam" id="PF06418"/>
    </source>
</evidence>
<comment type="similarity">
    <text evidence="2 11">Belongs to the CTP synthase family.</text>
</comment>
<keyword evidence="15" id="KW-1185">Reference proteome</keyword>
<keyword evidence="9 11" id="KW-0665">Pyrimidine biosynthesis</keyword>
<evidence type="ECO:0000256" key="7">
    <source>
        <dbReference type="ARBA" id="ARBA00022842"/>
    </source>
</evidence>
<evidence type="ECO:0000256" key="10">
    <source>
        <dbReference type="ARBA" id="ARBA00047781"/>
    </source>
</evidence>
<dbReference type="GO" id="GO:0005524">
    <property type="term" value="F:ATP binding"/>
    <property type="evidence" value="ECO:0007669"/>
    <property type="project" value="UniProtKB-KW"/>
</dbReference>
<dbReference type="RefSeq" id="WP_343251500.1">
    <property type="nucleotide sequence ID" value="NZ_HG937516.1"/>
</dbReference>
<evidence type="ECO:0000256" key="9">
    <source>
        <dbReference type="ARBA" id="ARBA00022975"/>
    </source>
</evidence>
<dbReference type="SUPFAM" id="SSF52540">
    <property type="entry name" value="P-loop containing nucleoside triphosphate hydrolases"/>
    <property type="match status" value="1"/>
</dbReference>
<comment type="catalytic activity">
    <reaction evidence="10 11">
        <text>UTP + L-glutamine + ATP + H2O = CTP + L-glutamate + ADP + phosphate + 2 H(+)</text>
        <dbReference type="Rhea" id="RHEA:26426"/>
        <dbReference type="ChEBI" id="CHEBI:15377"/>
        <dbReference type="ChEBI" id="CHEBI:15378"/>
        <dbReference type="ChEBI" id="CHEBI:29985"/>
        <dbReference type="ChEBI" id="CHEBI:30616"/>
        <dbReference type="ChEBI" id="CHEBI:37563"/>
        <dbReference type="ChEBI" id="CHEBI:43474"/>
        <dbReference type="ChEBI" id="CHEBI:46398"/>
        <dbReference type="ChEBI" id="CHEBI:58359"/>
        <dbReference type="ChEBI" id="CHEBI:456216"/>
        <dbReference type="EC" id="6.3.4.2"/>
    </reaction>
</comment>
<dbReference type="UniPathway" id="UPA00159">
    <property type="reaction ID" value="UER00277"/>
</dbReference>
<feature type="binding site" evidence="11">
    <location>
        <position position="247"/>
    </location>
    <ligand>
        <name>ATP</name>
        <dbReference type="ChEBI" id="CHEBI:30616"/>
    </ligand>
</feature>
<dbReference type="InterPro" id="IPR027417">
    <property type="entry name" value="P-loop_NTPase"/>
</dbReference>
<feature type="binding site" evidence="11">
    <location>
        <position position="59"/>
    </location>
    <ligand>
        <name>L-glutamine</name>
        <dbReference type="ChEBI" id="CHEBI:58359"/>
    </ligand>
</feature>
<feature type="active site" evidence="11">
    <location>
        <position position="514"/>
    </location>
</feature>
<dbReference type="PANTHER" id="PTHR11550">
    <property type="entry name" value="CTP SYNTHASE"/>
    <property type="match status" value="1"/>
</dbReference>
<dbReference type="InterPro" id="IPR029062">
    <property type="entry name" value="Class_I_gatase-like"/>
</dbReference>
<feature type="region of interest" description="Amidoligase domain" evidence="11">
    <location>
        <begin position="1"/>
        <end position="272"/>
    </location>
</feature>
<dbReference type="GO" id="GO:0097268">
    <property type="term" value="C:cytoophidium"/>
    <property type="evidence" value="ECO:0007669"/>
    <property type="project" value="UniProtKB-ARBA"/>
</dbReference>
<dbReference type="GO" id="GO:0019856">
    <property type="term" value="P:pyrimidine nucleobase biosynthetic process"/>
    <property type="evidence" value="ECO:0007669"/>
    <property type="project" value="TreeGrafter"/>
</dbReference>
<feature type="active site" description="Nucleophile; for glutamine hydrolysis" evidence="11">
    <location>
        <position position="388"/>
    </location>
</feature>
<dbReference type="CDD" id="cd03113">
    <property type="entry name" value="CTPS_N"/>
    <property type="match status" value="1"/>
</dbReference>
<feature type="domain" description="Glutamine amidotransferase" evidence="12">
    <location>
        <begin position="310"/>
        <end position="531"/>
    </location>
</feature>
<evidence type="ECO:0000259" key="12">
    <source>
        <dbReference type="Pfam" id="PF00117"/>
    </source>
</evidence>
<feature type="binding site" evidence="11">
    <location>
        <position position="229"/>
    </location>
    <ligand>
        <name>CTP</name>
        <dbReference type="ChEBI" id="CHEBI:37563"/>
        <note>allosteric inhibitor</note>
    </ligand>
</feature>
<evidence type="ECO:0000313" key="15">
    <source>
        <dbReference type="Proteomes" id="UP000261764"/>
    </source>
</evidence>
<dbReference type="GO" id="GO:0003883">
    <property type="term" value="F:CTP synthase activity"/>
    <property type="evidence" value="ECO:0007669"/>
    <property type="project" value="UniProtKB-UniRule"/>
</dbReference>
<keyword evidence="6 11" id="KW-0067">ATP-binding</keyword>
<evidence type="ECO:0000256" key="1">
    <source>
        <dbReference type="ARBA" id="ARBA00005171"/>
    </source>
</evidence>
<keyword evidence="4 11" id="KW-0479">Metal-binding</keyword>
<name>A0A292IGV5_9MOLU</name>
<evidence type="ECO:0000256" key="8">
    <source>
        <dbReference type="ARBA" id="ARBA00022962"/>
    </source>
</evidence>
<dbReference type="InterPro" id="IPR033828">
    <property type="entry name" value="GATase1_CTP_Synthase"/>
</dbReference>
<dbReference type="GO" id="GO:0044210">
    <property type="term" value="P:'de novo' CTP biosynthetic process"/>
    <property type="evidence" value="ECO:0007669"/>
    <property type="project" value="UniProtKB-UniRule"/>
</dbReference>
<dbReference type="InterPro" id="IPR004468">
    <property type="entry name" value="CTP_synthase"/>
</dbReference>
<comment type="pathway">
    <text evidence="1 11">Pyrimidine metabolism; CTP biosynthesis via de novo pathway; CTP from UDP: step 2/2.</text>
</comment>
<comment type="catalytic activity">
    <reaction evidence="11">
        <text>UTP + NH4(+) + ATP = CTP + ADP + phosphate + 2 H(+)</text>
        <dbReference type="Rhea" id="RHEA:16597"/>
        <dbReference type="ChEBI" id="CHEBI:15378"/>
        <dbReference type="ChEBI" id="CHEBI:28938"/>
        <dbReference type="ChEBI" id="CHEBI:30616"/>
        <dbReference type="ChEBI" id="CHEBI:37563"/>
        <dbReference type="ChEBI" id="CHEBI:43474"/>
        <dbReference type="ChEBI" id="CHEBI:46398"/>
        <dbReference type="ChEBI" id="CHEBI:456216"/>
    </reaction>
</comment>
<dbReference type="InterPro" id="IPR017926">
    <property type="entry name" value="GATASE"/>
</dbReference>
<gene>
    <name evidence="11" type="primary">pyrG</name>
    <name evidence="14" type="ORF">MAMA39_00330</name>
</gene>
<dbReference type="PROSITE" id="PS51273">
    <property type="entry name" value="GATASE_TYPE_1"/>
    <property type="match status" value="1"/>
</dbReference>
<comment type="activity regulation">
    <text evidence="11">Allosterically activated by GTP, when glutamine is the substrate; GTP has no effect on the reaction when ammonia is the substrate. The allosteric effector GTP functions by stabilizing the protein conformation that binds the tetrahedral intermediate(s) formed during glutamine hydrolysis. Inhibited by the product CTP, via allosteric rather than competitive inhibition.</text>
</comment>
<evidence type="ECO:0000256" key="3">
    <source>
        <dbReference type="ARBA" id="ARBA00022598"/>
    </source>
</evidence>
<dbReference type="Proteomes" id="UP000261764">
    <property type="component" value="Chromosome I"/>
</dbReference>
<keyword evidence="8 11" id="KW-0315">Glutamine amidotransferase</keyword>
<dbReference type="Gene3D" id="3.40.50.300">
    <property type="entry name" value="P-loop containing nucleotide triphosphate hydrolases"/>
    <property type="match status" value="1"/>
</dbReference>
<evidence type="ECO:0000256" key="5">
    <source>
        <dbReference type="ARBA" id="ARBA00022741"/>
    </source>
</evidence>
<feature type="binding site" evidence="11">
    <location>
        <position position="76"/>
    </location>
    <ligand>
        <name>Mg(2+)</name>
        <dbReference type="ChEBI" id="CHEBI:18420"/>
    </ligand>
</feature>
<dbReference type="FunFam" id="3.40.50.880:FF:000002">
    <property type="entry name" value="CTP synthase"/>
    <property type="match status" value="1"/>
</dbReference>
<dbReference type="EC" id="6.3.4.2" evidence="11"/>
<dbReference type="NCBIfam" id="TIGR00337">
    <property type="entry name" value="PyrG"/>
    <property type="match status" value="1"/>
</dbReference>
<dbReference type="GO" id="GO:0005829">
    <property type="term" value="C:cytosol"/>
    <property type="evidence" value="ECO:0007669"/>
    <property type="project" value="TreeGrafter"/>
</dbReference>
<feature type="domain" description="CTP synthase N-terminal" evidence="13">
    <location>
        <begin position="8"/>
        <end position="272"/>
    </location>
</feature>
<feature type="binding site" evidence="11">
    <location>
        <begin position="193"/>
        <end position="198"/>
    </location>
    <ligand>
        <name>CTP</name>
        <dbReference type="ChEBI" id="CHEBI:37563"/>
        <note>allosteric inhibitor</note>
    </ligand>
</feature>
<dbReference type="HAMAP" id="MF_01227">
    <property type="entry name" value="PyrG"/>
    <property type="match status" value="1"/>
</dbReference>
<dbReference type="AlphaFoldDB" id="A0A292IGV5"/>
<dbReference type="PANTHER" id="PTHR11550:SF0">
    <property type="entry name" value="CTP SYNTHASE-RELATED"/>
    <property type="match status" value="1"/>
</dbReference>
<dbReference type="NCBIfam" id="NF003792">
    <property type="entry name" value="PRK05380.1"/>
    <property type="match status" value="1"/>
</dbReference>
<protein>
    <recommendedName>
        <fullName evidence="11">CTP synthase</fullName>
        <ecNumber evidence="11">6.3.4.2</ecNumber>
    </recommendedName>
    <alternativeName>
        <fullName evidence="11">Cytidine 5'-triphosphate synthase</fullName>
    </alternativeName>
    <alternativeName>
        <fullName evidence="11">Cytidine triphosphate synthetase</fullName>
        <shortName evidence="11">CTP synthetase</shortName>
        <shortName evidence="11">CTPS</shortName>
    </alternativeName>
    <alternativeName>
        <fullName evidence="11">UTP--ammonia ligase</fullName>
    </alternativeName>
</protein>
<dbReference type="CDD" id="cd01746">
    <property type="entry name" value="GATase1_CTP_Synthase"/>
    <property type="match status" value="1"/>
</dbReference>
<keyword evidence="7 11" id="KW-0460">Magnesium</keyword>
<comment type="miscellaneous">
    <text evidence="11">CTPSs have evolved a hybrid strategy for distinguishing between UTP and CTP. The overlapping regions of the product feedback inhibitory and substrate sites recognize a common feature in both compounds, the triphosphate moiety. To differentiate isosteric substrate and product pyrimidine rings, an additional pocket far from the expected kinase/ligase catalytic site, specifically recognizes the cytosine and ribose portions of the product inhibitor.</text>
</comment>
<evidence type="ECO:0000313" key="14">
    <source>
        <dbReference type="EMBL" id="CDN40159.1"/>
    </source>
</evidence>
<feature type="binding site" evidence="11">
    <location>
        <position position="18"/>
    </location>
    <ligand>
        <name>CTP</name>
        <dbReference type="ChEBI" id="CHEBI:37563"/>
        <note>allosteric inhibitor</note>
    </ligand>
</feature>
<evidence type="ECO:0000256" key="11">
    <source>
        <dbReference type="HAMAP-Rule" id="MF_01227"/>
    </source>
</evidence>
<dbReference type="Pfam" id="PF06418">
    <property type="entry name" value="CTP_synth_N"/>
    <property type="match status" value="1"/>
</dbReference>
<feature type="binding site" evidence="11">
    <location>
        <begin position="19"/>
        <end position="24"/>
    </location>
    <ligand>
        <name>ATP</name>
        <dbReference type="ChEBI" id="CHEBI:30616"/>
    </ligand>
</feature>
<evidence type="ECO:0000256" key="2">
    <source>
        <dbReference type="ARBA" id="ARBA00007533"/>
    </source>
</evidence>
<dbReference type="KEGG" id="mamp:MAMA39_00330"/>
<proteinExistence type="inferred from homology"/>
<comment type="function">
    <text evidence="11">Catalyzes the ATP-dependent amination of UTP to CTP with either L-glutamine or ammonia as the source of nitrogen. Regulates intracellular CTP levels through interactions with the four ribonucleotide triphosphates.</text>
</comment>
<feature type="binding site" evidence="11">
    <location>
        <position position="18"/>
    </location>
    <ligand>
        <name>UTP</name>
        <dbReference type="ChEBI" id="CHEBI:46398"/>
    </ligand>
</feature>
<sequence>MELNRKTKFIFVTGGVFSSLGKGLSAASVGSILTQLGLNVSAIKLDPYLNVDPGTMSPYQHGEVFVTKDGAETDLDLGHYERLLNKELTRGSSITAGTIYNRVIQNERQGKYLGKTIQVVPHVTDEIKKSVYCLANEINADVILIEIGGTVGDIESLPFIEAMRQIRWELPQENTLVIHTVPVIELQTTNEMKTKPLQHSTHHLRNLGITPDFLFVRSKSSLPIEIKTKIAAMCSIRIEHIFSCIDVSNLYLLPEHLYEQKVHEEIAKILNLKYQTCHLSEKWLSFTNSIVAKKTSLIKIALVGKYTEFKDAYMSLHESLKIASYHQNVDLHIEWINSVKINKNEMIKILKTVDGLVIPGGFDKRGIDGKLMAIKYARENNLPFLGICLGMQLACIEFARNVLKLASANSTEFDKTTPDNVFDLITKTKVDVGGSLRLGNYSCSIKPNTLAAKLYQSDKVIRRHRHRYEFNNTYLKKFEQAGFQFSGFYSEKNLQEIIEIPNHPFFIACQYHPEFNSNPYCPEPLFVGLIESARKYHQKSGQK</sequence>
<dbReference type="GO" id="GO:0046872">
    <property type="term" value="F:metal ion binding"/>
    <property type="evidence" value="ECO:0007669"/>
    <property type="project" value="UniProtKB-KW"/>
</dbReference>
<feature type="binding site" evidence="11">
    <location>
        <begin position="153"/>
        <end position="155"/>
    </location>
    <ligand>
        <name>CTP</name>
        <dbReference type="ChEBI" id="CHEBI:37563"/>
        <note>allosteric inhibitor</note>
    </ligand>
</feature>
<organism evidence="14 15">
    <name type="scientific">Mycoplasma amphoriforme A39</name>
    <dbReference type="NCBI Taxonomy" id="572419"/>
    <lineage>
        <taxon>Bacteria</taxon>
        <taxon>Bacillati</taxon>
        <taxon>Mycoplasmatota</taxon>
        <taxon>Mollicutes</taxon>
        <taxon>Mycoplasmataceae</taxon>
        <taxon>Mycoplasma</taxon>
    </lineage>
</organism>
<dbReference type="SUPFAM" id="SSF52317">
    <property type="entry name" value="Class I glutamine amidotransferase-like"/>
    <property type="match status" value="1"/>
</dbReference>
<feature type="binding site" evidence="11">
    <location>
        <begin position="389"/>
        <end position="392"/>
    </location>
    <ligand>
        <name>L-glutamine</name>
        <dbReference type="ChEBI" id="CHEBI:58359"/>
    </ligand>
</feature>
<dbReference type="Gene3D" id="3.40.50.880">
    <property type="match status" value="1"/>
</dbReference>
<dbReference type="EMBL" id="HG937516">
    <property type="protein sequence ID" value="CDN40159.1"/>
    <property type="molecule type" value="Genomic_DNA"/>
</dbReference>
<comment type="caution">
    <text evidence="11">Lacks conserved residue(s) required for the propagation of feature annotation.</text>
</comment>
<accession>A0A292IGV5</accession>
<dbReference type="GO" id="GO:0042802">
    <property type="term" value="F:identical protein binding"/>
    <property type="evidence" value="ECO:0007669"/>
    <property type="project" value="TreeGrafter"/>
</dbReference>
<dbReference type="InterPro" id="IPR017456">
    <property type="entry name" value="CTP_synthase_N"/>
</dbReference>
<evidence type="ECO:0000256" key="6">
    <source>
        <dbReference type="ARBA" id="ARBA00022840"/>
    </source>
</evidence>
<comment type="subunit">
    <text evidence="11">Homotetramer.</text>
</comment>
<feature type="binding site" evidence="11">
    <location>
        <position position="146"/>
    </location>
    <ligand>
        <name>Mg(2+)</name>
        <dbReference type="ChEBI" id="CHEBI:18420"/>
    </ligand>
</feature>
<comment type="catalytic activity">
    <reaction evidence="11">
        <text>L-glutamine + H2O = L-glutamate + NH4(+)</text>
        <dbReference type="Rhea" id="RHEA:15889"/>
        <dbReference type="ChEBI" id="CHEBI:15377"/>
        <dbReference type="ChEBI" id="CHEBI:28938"/>
        <dbReference type="ChEBI" id="CHEBI:29985"/>
        <dbReference type="ChEBI" id="CHEBI:58359"/>
    </reaction>
</comment>
<feature type="binding site" evidence="11">
    <location>
        <position position="229"/>
    </location>
    <ligand>
        <name>UTP</name>
        <dbReference type="ChEBI" id="CHEBI:46398"/>
    </ligand>
</feature>
<keyword evidence="5 11" id="KW-0547">Nucleotide-binding</keyword>
<keyword evidence="3 11" id="KW-0436">Ligase</keyword>
<feature type="binding site" evidence="11">
    <location>
        <position position="76"/>
    </location>
    <ligand>
        <name>ATP</name>
        <dbReference type="ChEBI" id="CHEBI:30616"/>
    </ligand>
</feature>
<feature type="active site" evidence="11">
    <location>
        <position position="512"/>
    </location>
</feature>
<evidence type="ECO:0000256" key="4">
    <source>
        <dbReference type="ARBA" id="ARBA00022723"/>
    </source>
</evidence>
<feature type="binding site" evidence="11">
    <location>
        <position position="361"/>
    </location>
    <ligand>
        <name>L-glutamine</name>
        <dbReference type="ChEBI" id="CHEBI:58359"/>
    </ligand>
</feature>